<comment type="caution">
    <text evidence="1">The sequence shown here is derived from an EMBL/GenBank/DDBJ whole genome shotgun (WGS) entry which is preliminary data.</text>
</comment>
<accession>A0A132MNW1</accession>
<dbReference type="AlphaFoldDB" id="A0A132MNW1"/>
<name>A0A132MNW1_9ACTN</name>
<sequence length="95" mass="9990">MIGPRSRRARDAWSAWTPSVTSRLPCGADAVRIGSAPVGQGRRSEQPQGVVLPAAQRVVVQRHARDAVLGVATTSTVVCRTCRSATPNASPTSAR</sequence>
<dbReference type="EMBL" id="LAXD01000001">
    <property type="protein sequence ID" value="KWW99532.1"/>
    <property type="molecule type" value="Genomic_DNA"/>
</dbReference>
<organism evidence="1 2">
    <name type="scientific">Carbonactinospora thermoautotrophica</name>
    <dbReference type="NCBI Taxonomy" id="1469144"/>
    <lineage>
        <taxon>Bacteria</taxon>
        <taxon>Bacillati</taxon>
        <taxon>Actinomycetota</taxon>
        <taxon>Actinomycetes</taxon>
        <taxon>Kitasatosporales</taxon>
        <taxon>Carbonactinosporaceae</taxon>
        <taxon>Carbonactinospora</taxon>
    </lineage>
</organism>
<dbReference type="Proteomes" id="UP000070188">
    <property type="component" value="Unassembled WGS sequence"/>
</dbReference>
<gene>
    <name evidence="1" type="ORF">LI90_1168</name>
</gene>
<evidence type="ECO:0000313" key="1">
    <source>
        <dbReference type="EMBL" id="KWW99532.1"/>
    </source>
</evidence>
<dbReference type="STRING" id="1469144.LI90_1168"/>
<proteinExistence type="predicted"/>
<reference evidence="2" key="1">
    <citation type="submission" date="2015-04" db="EMBL/GenBank/DDBJ databases">
        <title>Physiological reanalysis, assessment of diazotrophy, and genome sequences of multiple isolates of Streptomyces thermoautotrophicus.</title>
        <authorList>
            <person name="MacKellar D.C."/>
            <person name="Lieber L."/>
            <person name="Norman J."/>
            <person name="Bolger A."/>
            <person name="Tobin C."/>
            <person name="Murray J.W."/>
            <person name="Chang R."/>
            <person name="Ford T."/>
            <person name="Nguyen P.Q."/>
            <person name="Woodward J."/>
            <person name="Permingeat H."/>
            <person name="Joshi N.S."/>
            <person name="Silver P.A."/>
            <person name="Usadel B."/>
            <person name="Rutherford A.W."/>
            <person name="Friesen M."/>
            <person name="Prell J."/>
        </authorList>
    </citation>
    <scope>NUCLEOTIDE SEQUENCE [LARGE SCALE GENOMIC DNA]</scope>
    <source>
        <strain evidence="2">H1</strain>
    </source>
</reference>
<keyword evidence="2" id="KW-1185">Reference proteome</keyword>
<dbReference type="PATRIC" id="fig|1469144.10.peg.1295"/>
<evidence type="ECO:0000313" key="2">
    <source>
        <dbReference type="Proteomes" id="UP000070188"/>
    </source>
</evidence>
<protein>
    <submittedName>
        <fullName evidence="1">Uncharacterized protein</fullName>
    </submittedName>
</protein>